<dbReference type="GeneTree" id="ENSGT00860000135828"/>
<reference evidence="2" key="3">
    <citation type="submission" date="2025-09" db="UniProtKB">
        <authorList>
            <consortium name="Ensembl"/>
        </authorList>
    </citation>
    <scope>IDENTIFICATION</scope>
</reference>
<dbReference type="Proteomes" id="UP000694390">
    <property type="component" value="Chromosome 9"/>
</dbReference>
<organism evidence="2 3">
    <name type="scientific">Gopherus evgoodei</name>
    <name type="common">Goodes thornscrub tortoise</name>
    <dbReference type="NCBI Taxonomy" id="1825980"/>
    <lineage>
        <taxon>Eukaryota</taxon>
        <taxon>Metazoa</taxon>
        <taxon>Chordata</taxon>
        <taxon>Craniata</taxon>
        <taxon>Vertebrata</taxon>
        <taxon>Euteleostomi</taxon>
        <taxon>Archelosauria</taxon>
        <taxon>Testudinata</taxon>
        <taxon>Testudines</taxon>
        <taxon>Cryptodira</taxon>
        <taxon>Durocryptodira</taxon>
        <taxon>Testudinoidea</taxon>
        <taxon>Testudinidae</taxon>
        <taxon>Gopherus</taxon>
    </lineage>
</organism>
<keyword evidence="1" id="KW-1133">Transmembrane helix</keyword>
<sequence length="103" mass="11320">MPPQKNVGIHWGVGLVLQIAPQMLTFFLGWAKTSSIGFYSSFVTSLLSKRVFFLPKELTQFSEESPSLRFPQHSCLRGGSRPLWRGIRRVVSGVLGSVPGSAA</sequence>
<evidence type="ECO:0000256" key="1">
    <source>
        <dbReference type="SAM" id="Phobius"/>
    </source>
</evidence>
<feature type="transmembrane region" description="Helical" evidence="1">
    <location>
        <begin position="7"/>
        <end position="30"/>
    </location>
</feature>
<accession>A0A8C4Y0U4</accession>
<protein>
    <submittedName>
        <fullName evidence="2">Uncharacterized protein</fullName>
    </submittedName>
</protein>
<evidence type="ECO:0000313" key="3">
    <source>
        <dbReference type="Proteomes" id="UP000694390"/>
    </source>
</evidence>
<dbReference type="AlphaFoldDB" id="A0A8C4Y0U4"/>
<keyword evidence="1" id="KW-0812">Transmembrane</keyword>
<keyword evidence="1" id="KW-0472">Membrane</keyword>
<dbReference type="Ensembl" id="ENSGEVT00005011614.1">
    <property type="protein sequence ID" value="ENSGEVP00005011090.1"/>
    <property type="gene ID" value="ENSGEVG00005007824.1"/>
</dbReference>
<reference evidence="2" key="1">
    <citation type="submission" date="2019-06" db="EMBL/GenBank/DDBJ databases">
        <title>G10K-VGP Goodes thornscrub tortoise genome, primary haplotype.</title>
        <authorList>
            <person name="Murphy B."/>
            <person name="Edwards T."/>
            <person name="Rhie A."/>
            <person name="Koren S."/>
            <person name="Phillippy A."/>
            <person name="Fedrigo O."/>
            <person name="Haase B."/>
            <person name="Mountcastle J."/>
            <person name="Lewin H."/>
            <person name="Damas J."/>
            <person name="Howe K."/>
            <person name="Formenti G."/>
            <person name="Myers G."/>
            <person name="Durbin R."/>
            <person name="Jarvis E.D."/>
        </authorList>
    </citation>
    <scope>NUCLEOTIDE SEQUENCE [LARGE SCALE GENOMIC DNA]</scope>
</reference>
<reference evidence="2" key="2">
    <citation type="submission" date="2025-08" db="UniProtKB">
        <authorList>
            <consortium name="Ensembl"/>
        </authorList>
    </citation>
    <scope>IDENTIFICATION</scope>
</reference>
<keyword evidence="3" id="KW-1185">Reference proteome</keyword>
<name>A0A8C4Y0U4_9SAUR</name>
<proteinExistence type="predicted"/>
<evidence type="ECO:0000313" key="2">
    <source>
        <dbReference type="Ensembl" id="ENSGEVP00005011090.1"/>
    </source>
</evidence>